<protein>
    <recommendedName>
        <fullName evidence="1">DUF5723 domain-containing protein</fullName>
    </recommendedName>
</protein>
<evidence type="ECO:0000259" key="1">
    <source>
        <dbReference type="Pfam" id="PF18990"/>
    </source>
</evidence>
<reference evidence="2" key="1">
    <citation type="submission" date="2020-10" db="EMBL/GenBank/DDBJ databases">
        <authorList>
            <person name="Gilroy R."/>
        </authorList>
    </citation>
    <scope>NUCLEOTIDE SEQUENCE</scope>
    <source>
        <strain evidence="2">CHK158-818</strain>
    </source>
</reference>
<name>A0A9D1SDJ3_9BACT</name>
<dbReference type="Proteomes" id="UP000824112">
    <property type="component" value="Unassembled WGS sequence"/>
</dbReference>
<evidence type="ECO:0000313" key="2">
    <source>
        <dbReference type="EMBL" id="HIU56165.1"/>
    </source>
</evidence>
<dbReference type="AlphaFoldDB" id="A0A9D1SDJ3"/>
<dbReference type="Pfam" id="PF18990">
    <property type="entry name" value="DUF5723"/>
    <property type="match status" value="1"/>
</dbReference>
<comment type="caution">
    <text evidence="2">The sequence shown here is derived from an EMBL/GenBank/DDBJ whole genome shotgun (WGS) entry which is preliminary data.</text>
</comment>
<dbReference type="EMBL" id="DVNA01000235">
    <property type="protein sequence ID" value="HIU56165.1"/>
    <property type="molecule type" value="Genomic_DNA"/>
</dbReference>
<organism evidence="2 3">
    <name type="scientific">Candidatus Gallibacteroides avistercoris</name>
    <dbReference type="NCBI Taxonomy" id="2840833"/>
    <lineage>
        <taxon>Bacteria</taxon>
        <taxon>Pseudomonadati</taxon>
        <taxon>Bacteroidota</taxon>
        <taxon>Bacteroidia</taxon>
        <taxon>Bacteroidales</taxon>
        <taxon>Bacteroidaceae</taxon>
        <taxon>Bacteroidaceae incertae sedis</taxon>
        <taxon>Candidatus Gallibacteroides</taxon>
    </lineage>
</organism>
<accession>A0A9D1SDJ3</accession>
<proteinExistence type="predicted"/>
<gene>
    <name evidence="2" type="ORF">IAB03_10225</name>
</gene>
<reference evidence="2" key="2">
    <citation type="journal article" date="2021" name="PeerJ">
        <title>Extensive microbial diversity within the chicken gut microbiome revealed by metagenomics and culture.</title>
        <authorList>
            <person name="Gilroy R."/>
            <person name="Ravi A."/>
            <person name="Getino M."/>
            <person name="Pursley I."/>
            <person name="Horton D.L."/>
            <person name="Alikhan N.F."/>
            <person name="Baker D."/>
            <person name="Gharbi K."/>
            <person name="Hall N."/>
            <person name="Watson M."/>
            <person name="Adriaenssens E.M."/>
            <person name="Foster-Nyarko E."/>
            <person name="Jarju S."/>
            <person name="Secka A."/>
            <person name="Antonio M."/>
            <person name="Oren A."/>
            <person name="Chaudhuri R.R."/>
            <person name="La Ragione R."/>
            <person name="Hildebrand F."/>
            <person name="Pallen M.J."/>
        </authorList>
    </citation>
    <scope>NUCLEOTIDE SEQUENCE</scope>
    <source>
        <strain evidence="2">CHK158-818</strain>
    </source>
</reference>
<feature type="domain" description="DUF5723" evidence="1">
    <location>
        <begin position="47"/>
        <end position="430"/>
    </location>
</feature>
<sequence>MKTKKMLLTRQIISVLVLIVITVPVSAQYLRSSYFMENAADRIQLNPALQPTRGYVKIPVIGTISASANSNSLGTQDIIDVIDSDKTFYNNDKFYNRLSLDNRLNVNLTTDLISFGFYKGEGFWSVNIGSKIDINASVPKSMFDYLRMIDNFDESFFGSTYDIRNERLNLNAYTEIGIGYSRPINEKLTLGGKAKMLIGLGNIDMDVKQLSVTENGTESIIKSYGTLRTSFHGLGLKTSEGYDGKEFVNDIDFNSFGVAGYGAAIDLGATYQLLDNLSLSAAVLDLGFISWSKGSTSVAIANGERTLSYDDPDQWFGPEIEESYGTASNGEVLDFDLLGFELQDQKSRTTSLASTLVLGGEYAFLNNLLGVGVLSTTRFNKVKAISELTFSANYRPKSWFNTTFSYSVIQSCMKSFGLAIKLGPLMVGTDYMYFGSNTKNVNGYLGLSIPLGKVKNSDTQSL</sequence>
<dbReference type="InterPro" id="IPR043781">
    <property type="entry name" value="DUF5723"/>
</dbReference>
<evidence type="ECO:0000313" key="3">
    <source>
        <dbReference type="Proteomes" id="UP000824112"/>
    </source>
</evidence>